<dbReference type="AlphaFoldDB" id="A0A7J8WTH8"/>
<evidence type="ECO:0000313" key="2">
    <source>
        <dbReference type="Proteomes" id="UP000593577"/>
    </source>
</evidence>
<organism evidence="1 2">
    <name type="scientific">Gossypium aridum</name>
    <name type="common">American cotton</name>
    <name type="synonym">Erioxylum aridum</name>
    <dbReference type="NCBI Taxonomy" id="34290"/>
    <lineage>
        <taxon>Eukaryota</taxon>
        <taxon>Viridiplantae</taxon>
        <taxon>Streptophyta</taxon>
        <taxon>Embryophyta</taxon>
        <taxon>Tracheophyta</taxon>
        <taxon>Spermatophyta</taxon>
        <taxon>Magnoliopsida</taxon>
        <taxon>eudicotyledons</taxon>
        <taxon>Gunneridae</taxon>
        <taxon>Pentapetalae</taxon>
        <taxon>rosids</taxon>
        <taxon>malvids</taxon>
        <taxon>Malvales</taxon>
        <taxon>Malvaceae</taxon>
        <taxon>Malvoideae</taxon>
        <taxon>Gossypium</taxon>
    </lineage>
</organism>
<reference evidence="1 2" key="1">
    <citation type="journal article" date="2019" name="Genome Biol. Evol.">
        <title>Insights into the evolution of the New World diploid cottons (Gossypium, subgenus Houzingenia) based on genome sequencing.</title>
        <authorList>
            <person name="Grover C.E."/>
            <person name="Arick M.A. 2nd"/>
            <person name="Thrash A."/>
            <person name="Conover J.L."/>
            <person name="Sanders W.S."/>
            <person name="Peterson D.G."/>
            <person name="Frelichowski J.E."/>
            <person name="Scheffler J.A."/>
            <person name="Scheffler B.E."/>
            <person name="Wendel J.F."/>
        </authorList>
    </citation>
    <scope>NUCLEOTIDE SEQUENCE [LARGE SCALE GENOMIC DNA]</scope>
    <source>
        <strain evidence="1">185</strain>
        <tissue evidence="1">Leaf</tissue>
    </source>
</reference>
<name>A0A7J8WTH8_GOSAI</name>
<gene>
    <name evidence="1" type="ORF">Goari_019550</name>
</gene>
<sequence length="508" mass="58017">MDHGMKKCEGIPHGDREKEKDELPYSITLKESFEIIDKVVVDKGESLVGLANPLEVDEGKRKVGLYESNEMTSGEFVGNLNKKIKYEGKATNGMVLGNSRLVSSGYESTHSYFGSAEAMTKINGQYMEKVRKRCDFMYGIDGELVRKTRIDWRFIEFYATPFANKRNSTWSLLRRLGHDQDFPWLNVFEECNLMDIGYSGVWLTWEREGEIKRIWETSTGSIFDKLEWLRHGLMVWAKSIKTSRNGLKNELNKKLVDFLGSKRTDDHMAKLIDTKGQLNLEIDNEEVLWEQRACVNWLRLGDKNTTFFHRYVLTRRKTNLANRLERTDGTKASSEEEIGEIATNFFHHLFTLGGVGDLTHLLSGIVVTISPDDNHFILSRHLEEEVYVALKEMRPIKTSGFDGFSTLFFQQYWNIVGNDILAYCLGILNEGKVPILANATDSLLIPKVLKPTSLANFRPINLCFVLYINVAKTVANRLQCAIGRCVDSAQSAFVPRRLSSDNVLLSYE</sequence>
<evidence type="ECO:0008006" key="3">
    <source>
        <dbReference type="Google" id="ProtNLM"/>
    </source>
</evidence>
<dbReference type="Proteomes" id="UP000593577">
    <property type="component" value="Unassembled WGS sequence"/>
</dbReference>
<proteinExistence type="predicted"/>
<dbReference type="PANTHER" id="PTHR46890">
    <property type="entry name" value="NON-LTR RETROLELEMENT REVERSE TRANSCRIPTASE-LIKE PROTEIN-RELATED"/>
    <property type="match status" value="1"/>
</dbReference>
<dbReference type="EMBL" id="JABFAA010000003">
    <property type="protein sequence ID" value="MBA0678190.1"/>
    <property type="molecule type" value="Genomic_DNA"/>
</dbReference>
<protein>
    <recommendedName>
        <fullName evidence="3">Reverse transcriptase</fullName>
    </recommendedName>
</protein>
<feature type="non-terminal residue" evidence="1">
    <location>
        <position position="1"/>
    </location>
</feature>
<keyword evidence="2" id="KW-1185">Reference proteome</keyword>
<evidence type="ECO:0000313" key="1">
    <source>
        <dbReference type="EMBL" id="MBA0678190.1"/>
    </source>
</evidence>
<dbReference type="InterPro" id="IPR052343">
    <property type="entry name" value="Retrotransposon-Effector_Assoc"/>
</dbReference>
<dbReference type="PANTHER" id="PTHR46890:SF48">
    <property type="entry name" value="RNA-DIRECTED DNA POLYMERASE"/>
    <property type="match status" value="1"/>
</dbReference>
<comment type="caution">
    <text evidence="1">The sequence shown here is derived from an EMBL/GenBank/DDBJ whole genome shotgun (WGS) entry which is preliminary data.</text>
</comment>
<accession>A0A7J8WTH8</accession>